<evidence type="ECO:0000256" key="16">
    <source>
        <dbReference type="ARBA" id="ARBA00023180"/>
    </source>
</evidence>
<evidence type="ECO:0000256" key="1">
    <source>
        <dbReference type="ARBA" id="ARBA00004479"/>
    </source>
</evidence>
<evidence type="ECO:0000256" key="17">
    <source>
        <dbReference type="ARBA" id="ARBA00047899"/>
    </source>
</evidence>
<keyword evidence="3" id="KW-0723">Serine/threonine-protein kinase</keyword>
<keyword evidence="4" id="KW-0597">Phosphoprotein</keyword>
<evidence type="ECO:0000256" key="12">
    <source>
        <dbReference type="ARBA" id="ARBA00022840"/>
    </source>
</evidence>
<keyword evidence="8 21" id="KW-0732">Signal</keyword>
<dbReference type="Pfam" id="PF13855">
    <property type="entry name" value="LRR_8"/>
    <property type="match status" value="1"/>
</dbReference>
<dbReference type="Proteomes" id="UP001064489">
    <property type="component" value="Chromosome 3"/>
</dbReference>
<comment type="caution">
    <text evidence="23">The sequence shown here is derived from an EMBL/GenBank/DDBJ whole genome shotgun (WGS) entry which is preliminary data.</text>
</comment>
<keyword evidence="9" id="KW-0677">Repeat</keyword>
<evidence type="ECO:0000256" key="18">
    <source>
        <dbReference type="ARBA" id="ARBA00048679"/>
    </source>
</evidence>
<feature type="signal peptide" evidence="21">
    <location>
        <begin position="1"/>
        <end position="27"/>
    </location>
</feature>
<dbReference type="SMART" id="SM00369">
    <property type="entry name" value="LRR_TYP"/>
    <property type="match status" value="5"/>
</dbReference>
<evidence type="ECO:0000256" key="20">
    <source>
        <dbReference type="SAM" id="Phobius"/>
    </source>
</evidence>
<evidence type="ECO:0000256" key="19">
    <source>
        <dbReference type="PROSITE-ProRule" id="PRU10141"/>
    </source>
</evidence>
<name>A0AAD5NXJ5_ACENE</name>
<dbReference type="PROSITE" id="PS00107">
    <property type="entry name" value="PROTEIN_KINASE_ATP"/>
    <property type="match status" value="1"/>
</dbReference>
<dbReference type="Pfam" id="PF00069">
    <property type="entry name" value="Pkinase"/>
    <property type="match status" value="1"/>
</dbReference>
<keyword evidence="12 19" id="KW-0067">ATP-binding</keyword>
<dbReference type="AlphaFoldDB" id="A0AAD5NXJ5"/>
<dbReference type="SUPFAM" id="SSF56112">
    <property type="entry name" value="Protein kinase-like (PK-like)"/>
    <property type="match status" value="1"/>
</dbReference>
<dbReference type="SUPFAM" id="SSF52058">
    <property type="entry name" value="L domain-like"/>
    <property type="match status" value="1"/>
</dbReference>
<dbReference type="PANTHER" id="PTHR48005:SF16">
    <property type="entry name" value="MDIS1-INTERACTING RECEPTOR LIKE KINASE 2-LIKE ISOFORM X1"/>
    <property type="match status" value="1"/>
</dbReference>
<keyword evidence="16" id="KW-0325">Glycoprotein</keyword>
<evidence type="ECO:0000256" key="14">
    <source>
        <dbReference type="ARBA" id="ARBA00023136"/>
    </source>
</evidence>
<keyword evidence="13 20" id="KW-1133">Transmembrane helix</keyword>
<dbReference type="GO" id="GO:0009653">
    <property type="term" value="P:anatomical structure morphogenesis"/>
    <property type="evidence" value="ECO:0007669"/>
    <property type="project" value="UniProtKB-ARBA"/>
</dbReference>
<keyword evidence="5" id="KW-0433">Leucine-rich repeat</keyword>
<comment type="catalytic activity">
    <reaction evidence="18">
        <text>L-seryl-[protein] + ATP = O-phospho-L-seryl-[protein] + ADP + H(+)</text>
        <dbReference type="Rhea" id="RHEA:17989"/>
        <dbReference type="Rhea" id="RHEA-COMP:9863"/>
        <dbReference type="Rhea" id="RHEA-COMP:11604"/>
        <dbReference type="ChEBI" id="CHEBI:15378"/>
        <dbReference type="ChEBI" id="CHEBI:29999"/>
        <dbReference type="ChEBI" id="CHEBI:30616"/>
        <dbReference type="ChEBI" id="CHEBI:83421"/>
        <dbReference type="ChEBI" id="CHEBI:456216"/>
        <dbReference type="EC" id="2.7.11.1"/>
    </reaction>
</comment>
<dbReference type="FunFam" id="3.30.200.20:FF:000309">
    <property type="entry name" value="Leucine-rich repeat receptor protein kinase MSP1"/>
    <property type="match status" value="1"/>
</dbReference>
<evidence type="ECO:0000256" key="9">
    <source>
        <dbReference type="ARBA" id="ARBA00022737"/>
    </source>
</evidence>
<dbReference type="Gene3D" id="3.30.200.20">
    <property type="entry name" value="Phosphorylase Kinase, domain 1"/>
    <property type="match status" value="1"/>
</dbReference>
<feature type="binding site" evidence="19">
    <location>
        <position position="543"/>
    </location>
    <ligand>
        <name>ATP</name>
        <dbReference type="ChEBI" id="CHEBI:30616"/>
    </ligand>
</feature>
<accession>A0AAD5NXJ5</accession>
<dbReference type="FunFam" id="3.80.10.10:FF:000383">
    <property type="entry name" value="Leucine-rich repeat receptor protein kinase EMS1"/>
    <property type="match status" value="1"/>
</dbReference>
<keyword evidence="10 19" id="KW-0547">Nucleotide-binding</keyword>
<dbReference type="PROSITE" id="PS00109">
    <property type="entry name" value="PROTEIN_KINASE_TYR"/>
    <property type="match status" value="1"/>
</dbReference>
<keyword evidence="24" id="KW-1185">Reference proteome</keyword>
<comment type="subcellular location">
    <subcellularLocation>
        <location evidence="1">Membrane</location>
        <topology evidence="1">Single-pass type I membrane protein</topology>
    </subcellularLocation>
</comment>
<dbReference type="InterPro" id="IPR055414">
    <property type="entry name" value="LRR_R13L4/SHOC2-like"/>
</dbReference>
<proteinExistence type="predicted"/>
<feature type="domain" description="Protein kinase" evidence="22">
    <location>
        <begin position="515"/>
        <end position="797"/>
    </location>
</feature>
<dbReference type="PANTHER" id="PTHR48005">
    <property type="entry name" value="LEUCINE RICH REPEAT KINASE 2"/>
    <property type="match status" value="1"/>
</dbReference>
<dbReference type="Pfam" id="PF00560">
    <property type="entry name" value="LRR_1"/>
    <property type="match status" value="2"/>
</dbReference>
<evidence type="ECO:0000256" key="6">
    <source>
        <dbReference type="ARBA" id="ARBA00022679"/>
    </source>
</evidence>
<evidence type="ECO:0000313" key="24">
    <source>
        <dbReference type="Proteomes" id="UP001064489"/>
    </source>
</evidence>
<dbReference type="PROSITE" id="PS50011">
    <property type="entry name" value="PROTEIN_KINASE_DOM"/>
    <property type="match status" value="1"/>
</dbReference>
<feature type="chain" id="PRO_5042292718" description="non-specific serine/threonine protein kinase" evidence="21">
    <location>
        <begin position="28"/>
        <end position="814"/>
    </location>
</feature>
<dbReference type="FunFam" id="3.80.10.10:FF:000400">
    <property type="entry name" value="Nuclear pore complex protein NUP107"/>
    <property type="match status" value="1"/>
</dbReference>
<keyword evidence="14 20" id="KW-0472">Membrane</keyword>
<evidence type="ECO:0000313" key="23">
    <source>
        <dbReference type="EMBL" id="KAI9186363.1"/>
    </source>
</evidence>
<evidence type="ECO:0000256" key="8">
    <source>
        <dbReference type="ARBA" id="ARBA00022729"/>
    </source>
</evidence>
<keyword evidence="11" id="KW-0418">Kinase</keyword>
<dbReference type="GO" id="GO:0099402">
    <property type="term" value="P:plant organ development"/>
    <property type="evidence" value="ECO:0007669"/>
    <property type="project" value="UniProtKB-ARBA"/>
</dbReference>
<dbReference type="InterPro" id="IPR001611">
    <property type="entry name" value="Leu-rich_rpt"/>
</dbReference>
<dbReference type="InterPro" id="IPR000719">
    <property type="entry name" value="Prot_kinase_dom"/>
</dbReference>
<evidence type="ECO:0000256" key="11">
    <source>
        <dbReference type="ARBA" id="ARBA00022777"/>
    </source>
</evidence>
<keyword evidence="15" id="KW-0675">Receptor</keyword>
<dbReference type="Pfam" id="PF23598">
    <property type="entry name" value="LRR_14"/>
    <property type="match status" value="1"/>
</dbReference>
<evidence type="ECO:0000256" key="15">
    <source>
        <dbReference type="ARBA" id="ARBA00023170"/>
    </source>
</evidence>
<dbReference type="GO" id="GO:0004674">
    <property type="term" value="F:protein serine/threonine kinase activity"/>
    <property type="evidence" value="ECO:0007669"/>
    <property type="project" value="UniProtKB-KW"/>
</dbReference>
<evidence type="ECO:0000256" key="2">
    <source>
        <dbReference type="ARBA" id="ARBA00012513"/>
    </source>
</evidence>
<evidence type="ECO:0000256" key="5">
    <source>
        <dbReference type="ARBA" id="ARBA00022614"/>
    </source>
</evidence>
<evidence type="ECO:0000256" key="10">
    <source>
        <dbReference type="ARBA" id="ARBA00022741"/>
    </source>
</evidence>
<dbReference type="Gene3D" id="1.10.510.10">
    <property type="entry name" value="Transferase(Phosphotransferase) domain 1"/>
    <property type="match status" value="1"/>
</dbReference>
<dbReference type="InterPro" id="IPR017441">
    <property type="entry name" value="Protein_kinase_ATP_BS"/>
</dbReference>
<gene>
    <name evidence="23" type="ORF">LWI28_016526</name>
</gene>
<dbReference type="InterPro" id="IPR032675">
    <property type="entry name" value="LRR_dom_sf"/>
</dbReference>
<dbReference type="EC" id="2.7.11.1" evidence="2"/>
<dbReference type="GO" id="GO:0005524">
    <property type="term" value="F:ATP binding"/>
    <property type="evidence" value="ECO:0007669"/>
    <property type="project" value="UniProtKB-UniRule"/>
</dbReference>
<evidence type="ECO:0000256" key="13">
    <source>
        <dbReference type="ARBA" id="ARBA00022989"/>
    </source>
</evidence>
<evidence type="ECO:0000256" key="21">
    <source>
        <dbReference type="SAM" id="SignalP"/>
    </source>
</evidence>
<reference evidence="23" key="1">
    <citation type="journal article" date="2022" name="Plant J.">
        <title>Strategies of tolerance reflected in two North American maple genomes.</title>
        <authorList>
            <person name="McEvoy S.L."/>
            <person name="Sezen U.U."/>
            <person name="Trouern-Trend A."/>
            <person name="McMahon S.M."/>
            <person name="Schaberg P.G."/>
            <person name="Yang J."/>
            <person name="Wegrzyn J.L."/>
            <person name="Swenson N.G."/>
        </authorList>
    </citation>
    <scope>NUCLEOTIDE SEQUENCE</scope>
    <source>
        <strain evidence="23">91603</strain>
    </source>
</reference>
<organism evidence="23 24">
    <name type="scientific">Acer negundo</name>
    <name type="common">Box elder</name>
    <dbReference type="NCBI Taxonomy" id="4023"/>
    <lineage>
        <taxon>Eukaryota</taxon>
        <taxon>Viridiplantae</taxon>
        <taxon>Streptophyta</taxon>
        <taxon>Embryophyta</taxon>
        <taxon>Tracheophyta</taxon>
        <taxon>Spermatophyta</taxon>
        <taxon>Magnoliopsida</taxon>
        <taxon>eudicotyledons</taxon>
        <taxon>Gunneridae</taxon>
        <taxon>Pentapetalae</taxon>
        <taxon>rosids</taxon>
        <taxon>malvids</taxon>
        <taxon>Sapindales</taxon>
        <taxon>Sapindaceae</taxon>
        <taxon>Hippocastanoideae</taxon>
        <taxon>Acereae</taxon>
        <taxon>Acer</taxon>
    </lineage>
</organism>
<keyword evidence="7 20" id="KW-0812">Transmembrane</keyword>
<dbReference type="InterPro" id="IPR008266">
    <property type="entry name" value="Tyr_kinase_AS"/>
</dbReference>
<evidence type="ECO:0000256" key="7">
    <source>
        <dbReference type="ARBA" id="ARBA00022692"/>
    </source>
</evidence>
<comment type="catalytic activity">
    <reaction evidence="17">
        <text>L-threonyl-[protein] + ATP = O-phospho-L-threonyl-[protein] + ADP + H(+)</text>
        <dbReference type="Rhea" id="RHEA:46608"/>
        <dbReference type="Rhea" id="RHEA-COMP:11060"/>
        <dbReference type="Rhea" id="RHEA-COMP:11605"/>
        <dbReference type="ChEBI" id="CHEBI:15378"/>
        <dbReference type="ChEBI" id="CHEBI:30013"/>
        <dbReference type="ChEBI" id="CHEBI:30616"/>
        <dbReference type="ChEBI" id="CHEBI:61977"/>
        <dbReference type="ChEBI" id="CHEBI:456216"/>
        <dbReference type="EC" id="2.7.11.1"/>
    </reaction>
</comment>
<sequence length="814" mass="90943">MVSSLPSTSKMLFVWATFSILVAVSELSRTKLEREALLQSGWWSNTTTANLTSDHCKWKGIICNKAGSIIWITLHNNETKRELHRFNFSCFPNLEHLNVWSDTLSGNIPPTITALSKLNYLHLSGNNLTGIIPKEIGSLRNLVTLDLSVNNLVGPIPSTIGHLRSLIYLSLEFNNLNGLLPQEIGNLKDLSSLSLRNNKLDGPIPSTLGHLTKLSILFLDSNQLNGSIPPEIGTANTLYFMELSSNKIQGTIPHELTQLTQLFFLNLSSNLLFGQIPTAIGRLYNLDHLELSYNKLSGPIPTGIGNCSNLEKLILSNNSLSGNIPVEIGKLQNLNLLDLRHNFINGTIPSQLGEMPSLTYLDISRNNLSGNIPNFLSGMSWMSFINLSYNHLEGEVDRYFINRYSLEAFIGNKGLCCEFCGLPHCTVTTLPATPPPNFNYKKKHRKTHILFVPVLTVPLLFAIIIAILCLFKRMKRDTKFNSTTTTTTKSGDVFSIWNFDGRIAYEDIIEATEDFDIKYCIGTGGYGSVYKAQLPSGKVVALKKLHRSESEEPTFNKSFQNEICVLSKLRHRNIVTLYGFCIHKKCMFLIYKYMERGSLFCALRNNGETSELNWTNRVNIIKGVAHALSYMHHNCTPSIVHRDISSNNILLNSELEAFVADFGTARLLNDDSSNRTIVAGTYGYIAPELAYTMVVTKKCDVYSFGVVVLEVLMGRHPQELLSSLSSSTDQNIMLIDVLDQRLLLPVDHTVVQDVVLASSIALACLHSEPRARPTMKRVSQVIDARRKIVPTPIHEITVAQLQKQEMFCVDDCDN</sequence>
<dbReference type="FunFam" id="1.10.510.10:FF:000445">
    <property type="entry name" value="MDIS1-interacting receptor like kinase 2"/>
    <property type="match status" value="1"/>
</dbReference>
<evidence type="ECO:0000259" key="22">
    <source>
        <dbReference type="PROSITE" id="PS50011"/>
    </source>
</evidence>
<reference evidence="23" key="2">
    <citation type="submission" date="2023-02" db="EMBL/GenBank/DDBJ databases">
        <authorList>
            <person name="Swenson N.G."/>
            <person name="Wegrzyn J.L."/>
            <person name="Mcevoy S.L."/>
        </authorList>
    </citation>
    <scope>NUCLEOTIDE SEQUENCE</scope>
    <source>
        <strain evidence="23">91603</strain>
        <tissue evidence="23">Leaf</tissue>
    </source>
</reference>
<dbReference type="GO" id="GO:0016020">
    <property type="term" value="C:membrane"/>
    <property type="evidence" value="ECO:0007669"/>
    <property type="project" value="UniProtKB-SubCell"/>
</dbReference>
<dbReference type="InterPro" id="IPR051420">
    <property type="entry name" value="Ser_Thr_Kinases_DiverseReg"/>
</dbReference>
<dbReference type="Gene3D" id="3.80.10.10">
    <property type="entry name" value="Ribonuclease Inhibitor"/>
    <property type="match status" value="3"/>
</dbReference>
<evidence type="ECO:0000256" key="4">
    <source>
        <dbReference type="ARBA" id="ARBA00022553"/>
    </source>
</evidence>
<dbReference type="FunFam" id="3.80.10.10:FF:000095">
    <property type="entry name" value="LRR receptor-like serine/threonine-protein kinase GSO1"/>
    <property type="match status" value="1"/>
</dbReference>
<dbReference type="InterPro" id="IPR003591">
    <property type="entry name" value="Leu-rich_rpt_typical-subtyp"/>
</dbReference>
<keyword evidence="6" id="KW-0808">Transferase</keyword>
<dbReference type="EMBL" id="JAJSOW010000100">
    <property type="protein sequence ID" value="KAI9186363.1"/>
    <property type="molecule type" value="Genomic_DNA"/>
</dbReference>
<feature type="transmembrane region" description="Helical" evidence="20">
    <location>
        <begin position="449"/>
        <end position="471"/>
    </location>
</feature>
<evidence type="ECO:0000256" key="3">
    <source>
        <dbReference type="ARBA" id="ARBA00022527"/>
    </source>
</evidence>
<dbReference type="InterPro" id="IPR011009">
    <property type="entry name" value="Kinase-like_dom_sf"/>
</dbReference>
<protein>
    <recommendedName>
        <fullName evidence="2">non-specific serine/threonine protein kinase</fullName>
        <ecNumber evidence="2">2.7.11.1</ecNumber>
    </recommendedName>
</protein>